<dbReference type="RefSeq" id="WP_111147763.1">
    <property type="nucleotide sequence ID" value="NZ_QKRB01000050.1"/>
</dbReference>
<dbReference type="PIRSF" id="PIRSF001555">
    <property type="entry name" value="Asp_ammon_ligase"/>
    <property type="match status" value="1"/>
</dbReference>
<dbReference type="EC" id="6.3.1.1" evidence="7 8"/>
<evidence type="ECO:0000256" key="5">
    <source>
        <dbReference type="ARBA" id="ARBA00022840"/>
    </source>
</evidence>
<keyword evidence="6 7" id="KW-0061">Asparagine biosynthesis</keyword>
<organism evidence="10 11">
    <name type="scientific">Paenibacillus sambharensis</name>
    <dbReference type="NCBI Taxonomy" id="1803190"/>
    <lineage>
        <taxon>Bacteria</taxon>
        <taxon>Bacillati</taxon>
        <taxon>Bacillota</taxon>
        <taxon>Bacilli</taxon>
        <taxon>Bacillales</taxon>
        <taxon>Paenibacillaceae</taxon>
        <taxon>Paenibacillus</taxon>
    </lineage>
</organism>
<dbReference type="Gene3D" id="3.30.930.10">
    <property type="entry name" value="Bira Bifunctional Protein, Domain 2"/>
    <property type="match status" value="1"/>
</dbReference>
<dbReference type="InterPro" id="IPR045864">
    <property type="entry name" value="aa-tRNA-synth_II/BPL/LPL"/>
</dbReference>
<dbReference type="InterPro" id="IPR006195">
    <property type="entry name" value="aa-tRNA-synth_II"/>
</dbReference>
<evidence type="ECO:0000256" key="4">
    <source>
        <dbReference type="ARBA" id="ARBA00022741"/>
    </source>
</evidence>
<dbReference type="InterPro" id="IPR004618">
    <property type="entry name" value="AsnA"/>
</dbReference>
<dbReference type="Proteomes" id="UP000249522">
    <property type="component" value="Unassembled WGS sequence"/>
</dbReference>
<gene>
    <name evidence="7" type="primary">asnA</name>
    <name evidence="10" type="ORF">DNH61_16380</name>
</gene>
<evidence type="ECO:0000313" key="10">
    <source>
        <dbReference type="EMBL" id="PZD94805.1"/>
    </source>
</evidence>
<dbReference type="GO" id="GO:0140096">
    <property type="term" value="F:catalytic activity, acting on a protein"/>
    <property type="evidence" value="ECO:0007669"/>
    <property type="project" value="UniProtKB-ARBA"/>
</dbReference>
<dbReference type="UniPathway" id="UPA00134">
    <property type="reaction ID" value="UER00194"/>
</dbReference>
<dbReference type="GO" id="GO:0016740">
    <property type="term" value="F:transferase activity"/>
    <property type="evidence" value="ECO:0007669"/>
    <property type="project" value="UniProtKB-ARBA"/>
</dbReference>
<feature type="domain" description="Aminoacyl-transfer RNA synthetases class-II family profile" evidence="9">
    <location>
        <begin position="25"/>
        <end position="321"/>
    </location>
</feature>
<protein>
    <recommendedName>
        <fullName evidence="7 8">Aspartate--ammonia ligase</fullName>
        <ecNumber evidence="7 8">6.3.1.1</ecNumber>
    </recommendedName>
    <alternativeName>
        <fullName evidence="7">Asparagine synthetase A</fullName>
    </alternativeName>
</protein>
<comment type="pathway">
    <text evidence="7">Amino-acid biosynthesis; L-asparagine biosynthesis; L-asparagine from L-aspartate (ammonia route): step 1/1.</text>
</comment>
<evidence type="ECO:0000256" key="7">
    <source>
        <dbReference type="HAMAP-Rule" id="MF_00555"/>
    </source>
</evidence>
<comment type="caution">
    <text evidence="10">The sequence shown here is derived from an EMBL/GenBank/DDBJ whole genome shotgun (WGS) entry which is preliminary data.</text>
</comment>
<keyword evidence="5 7" id="KW-0067">ATP-binding</keyword>
<dbReference type="SUPFAM" id="SSF55681">
    <property type="entry name" value="Class II aaRS and biotin synthetases"/>
    <property type="match status" value="1"/>
</dbReference>
<evidence type="ECO:0000313" key="11">
    <source>
        <dbReference type="Proteomes" id="UP000249522"/>
    </source>
</evidence>
<comment type="subcellular location">
    <subcellularLocation>
        <location evidence="7">Cytoplasm</location>
    </subcellularLocation>
</comment>
<sequence length="340" mass="37876">MANQAQAVLTRTDSAKATERAIFTAKSLFEHKLGSKLNLMKVSAPLFVAGSTGINDNLNGWERSVSFDAAGCKDMSLEVVQSLAKWKRLAARYYGLQPGEGLYADMRAIRRDEELSPLHSLLVDQWDWELVISKQQRSEDTLKSKVQLIYEALKETEAELAALDPLLPPFLPEAISFVTSQELEDRFGAGTTPKEREQLIAREKGAVFLMQVGGRLASGQPHDGRAPDYDDWQLNGDIIVWNPVLEMAFEISSMGIRVDEESLVRQLKDSGCAERMELPFHQMLLGGELPYTMGGGIGQSRVAMLLLRKSHIGQVQMSVWPQDIVNACRDQQIELLNVMA</sequence>
<evidence type="ECO:0000259" key="9">
    <source>
        <dbReference type="PROSITE" id="PS50862"/>
    </source>
</evidence>
<evidence type="ECO:0000256" key="1">
    <source>
        <dbReference type="ARBA" id="ARBA00022490"/>
    </source>
</evidence>
<name>A0A2W1LIT2_9BACL</name>
<keyword evidence="1 7" id="KW-0963">Cytoplasm</keyword>
<dbReference type="HAMAP" id="MF_00555">
    <property type="entry name" value="AsnA"/>
    <property type="match status" value="1"/>
</dbReference>
<dbReference type="Pfam" id="PF03590">
    <property type="entry name" value="AsnA"/>
    <property type="match status" value="1"/>
</dbReference>
<evidence type="ECO:0000256" key="6">
    <source>
        <dbReference type="ARBA" id="ARBA00022888"/>
    </source>
</evidence>
<dbReference type="PANTHER" id="PTHR30073">
    <property type="entry name" value="ASPARTATE--AMMONIA LIGASE"/>
    <property type="match status" value="1"/>
</dbReference>
<dbReference type="GO" id="GO:0005829">
    <property type="term" value="C:cytosol"/>
    <property type="evidence" value="ECO:0007669"/>
    <property type="project" value="TreeGrafter"/>
</dbReference>
<dbReference type="PROSITE" id="PS50862">
    <property type="entry name" value="AA_TRNA_LIGASE_II"/>
    <property type="match status" value="1"/>
</dbReference>
<dbReference type="AlphaFoldDB" id="A0A2W1LIT2"/>
<dbReference type="EMBL" id="QKRB01000050">
    <property type="protein sequence ID" value="PZD94805.1"/>
    <property type="molecule type" value="Genomic_DNA"/>
</dbReference>
<evidence type="ECO:0000256" key="8">
    <source>
        <dbReference type="NCBIfam" id="TIGR00669"/>
    </source>
</evidence>
<accession>A0A2W1LIT2</accession>
<keyword evidence="3 7" id="KW-0028">Amino-acid biosynthesis</keyword>
<dbReference type="PANTHER" id="PTHR30073:SF5">
    <property type="entry name" value="ASPARTATE--AMMONIA LIGASE"/>
    <property type="match status" value="1"/>
</dbReference>
<dbReference type="GO" id="GO:0004071">
    <property type="term" value="F:aspartate-ammonia ligase activity"/>
    <property type="evidence" value="ECO:0007669"/>
    <property type="project" value="UniProtKB-UniRule"/>
</dbReference>
<proteinExistence type="inferred from homology"/>
<keyword evidence="2 7" id="KW-0436">Ligase</keyword>
<dbReference type="OrthoDB" id="9766088at2"/>
<dbReference type="GO" id="GO:0005524">
    <property type="term" value="F:ATP binding"/>
    <property type="evidence" value="ECO:0007669"/>
    <property type="project" value="UniProtKB-UniRule"/>
</dbReference>
<keyword evidence="11" id="KW-1185">Reference proteome</keyword>
<keyword evidence="4 7" id="KW-0547">Nucleotide-binding</keyword>
<dbReference type="GO" id="GO:0070981">
    <property type="term" value="P:L-asparagine biosynthetic process"/>
    <property type="evidence" value="ECO:0007669"/>
    <property type="project" value="UniProtKB-UniRule"/>
</dbReference>
<comment type="similarity">
    <text evidence="7">Belongs to the class-II aminoacyl-tRNA synthetase family. AsnA subfamily.</text>
</comment>
<evidence type="ECO:0000256" key="3">
    <source>
        <dbReference type="ARBA" id="ARBA00022605"/>
    </source>
</evidence>
<evidence type="ECO:0000256" key="2">
    <source>
        <dbReference type="ARBA" id="ARBA00022598"/>
    </source>
</evidence>
<dbReference type="NCBIfam" id="TIGR00669">
    <property type="entry name" value="asnA"/>
    <property type="match status" value="1"/>
</dbReference>
<reference evidence="10 11" key="1">
    <citation type="submission" date="2018-06" db="EMBL/GenBank/DDBJ databases">
        <title>Paenibacillus imtechensis sp. nov.</title>
        <authorList>
            <person name="Pinnaka A.K."/>
            <person name="Singh H."/>
            <person name="Kaur M."/>
        </authorList>
    </citation>
    <scope>NUCLEOTIDE SEQUENCE [LARGE SCALE GENOMIC DNA]</scope>
    <source>
        <strain evidence="10 11">SMB1</strain>
    </source>
</reference>
<comment type="catalytic activity">
    <reaction evidence="7">
        <text>L-aspartate + NH4(+) + ATP = L-asparagine + AMP + diphosphate + H(+)</text>
        <dbReference type="Rhea" id="RHEA:11372"/>
        <dbReference type="ChEBI" id="CHEBI:15378"/>
        <dbReference type="ChEBI" id="CHEBI:28938"/>
        <dbReference type="ChEBI" id="CHEBI:29991"/>
        <dbReference type="ChEBI" id="CHEBI:30616"/>
        <dbReference type="ChEBI" id="CHEBI:33019"/>
        <dbReference type="ChEBI" id="CHEBI:58048"/>
        <dbReference type="ChEBI" id="CHEBI:456215"/>
        <dbReference type="EC" id="6.3.1.1"/>
    </reaction>
</comment>